<reference evidence="2 3" key="1">
    <citation type="submission" date="2018-07" db="EMBL/GenBank/DDBJ databases">
        <title>A high quality draft genome assembly of the barn swallow (H. rustica rustica).</title>
        <authorList>
            <person name="Formenti G."/>
            <person name="Chiara M."/>
            <person name="Poveda L."/>
            <person name="Francoijs K.-J."/>
            <person name="Bonisoli-Alquati A."/>
            <person name="Canova L."/>
            <person name="Gianfranceschi L."/>
            <person name="Horner D.S."/>
            <person name="Saino N."/>
        </authorList>
    </citation>
    <scope>NUCLEOTIDE SEQUENCE [LARGE SCALE GENOMIC DNA]</scope>
    <source>
        <strain evidence="2">Chelidonia</strain>
        <tissue evidence="2">Blood</tissue>
    </source>
</reference>
<name>A0A3M0KGA0_HIRRU</name>
<feature type="region of interest" description="Disordered" evidence="1">
    <location>
        <begin position="30"/>
        <end position="61"/>
    </location>
</feature>
<organism evidence="2 3">
    <name type="scientific">Hirundo rustica rustica</name>
    <dbReference type="NCBI Taxonomy" id="333673"/>
    <lineage>
        <taxon>Eukaryota</taxon>
        <taxon>Metazoa</taxon>
        <taxon>Chordata</taxon>
        <taxon>Craniata</taxon>
        <taxon>Vertebrata</taxon>
        <taxon>Euteleostomi</taxon>
        <taxon>Archelosauria</taxon>
        <taxon>Archosauria</taxon>
        <taxon>Dinosauria</taxon>
        <taxon>Saurischia</taxon>
        <taxon>Theropoda</taxon>
        <taxon>Coelurosauria</taxon>
        <taxon>Aves</taxon>
        <taxon>Neognathae</taxon>
        <taxon>Neoaves</taxon>
        <taxon>Telluraves</taxon>
        <taxon>Australaves</taxon>
        <taxon>Passeriformes</taxon>
        <taxon>Sylvioidea</taxon>
        <taxon>Hirundinidae</taxon>
        <taxon>Hirundo</taxon>
    </lineage>
</organism>
<protein>
    <submittedName>
        <fullName evidence="2">Uncharacterized protein</fullName>
    </submittedName>
</protein>
<evidence type="ECO:0000256" key="1">
    <source>
        <dbReference type="SAM" id="MobiDB-lite"/>
    </source>
</evidence>
<accession>A0A3M0KGA0</accession>
<keyword evidence="3" id="KW-1185">Reference proteome</keyword>
<proteinExistence type="predicted"/>
<evidence type="ECO:0000313" key="2">
    <source>
        <dbReference type="EMBL" id="RMC12075.1"/>
    </source>
</evidence>
<gene>
    <name evidence="2" type="ORF">DUI87_11210</name>
</gene>
<evidence type="ECO:0000313" key="3">
    <source>
        <dbReference type="Proteomes" id="UP000269221"/>
    </source>
</evidence>
<dbReference type="AlphaFoldDB" id="A0A3M0KGA0"/>
<dbReference type="EMBL" id="QRBI01000107">
    <property type="protein sequence ID" value="RMC12075.1"/>
    <property type="molecule type" value="Genomic_DNA"/>
</dbReference>
<dbReference type="Proteomes" id="UP000269221">
    <property type="component" value="Unassembled WGS sequence"/>
</dbReference>
<sequence>MESSQASGQLPKKGEQQAQLDVTCLCLAKGKKKKDPPTGNQDASGIKPIQQGGLCSDISGESARGSDLLAHMAADKGEQMGKSLGGTGGFL</sequence>
<comment type="caution">
    <text evidence="2">The sequence shown here is derived from an EMBL/GenBank/DDBJ whole genome shotgun (WGS) entry which is preliminary data.</text>
</comment>